<dbReference type="SUPFAM" id="SSF52047">
    <property type="entry name" value="RNI-like"/>
    <property type="match status" value="1"/>
</dbReference>
<organism evidence="1 2">
    <name type="scientific">Apiospora kogelbergensis</name>
    <dbReference type="NCBI Taxonomy" id="1337665"/>
    <lineage>
        <taxon>Eukaryota</taxon>
        <taxon>Fungi</taxon>
        <taxon>Dikarya</taxon>
        <taxon>Ascomycota</taxon>
        <taxon>Pezizomycotina</taxon>
        <taxon>Sordariomycetes</taxon>
        <taxon>Xylariomycetidae</taxon>
        <taxon>Amphisphaeriales</taxon>
        <taxon>Apiosporaceae</taxon>
        <taxon>Apiospora</taxon>
    </lineage>
</organism>
<dbReference type="Gene3D" id="3.80.10.10">
    <property type="entry name" value="Ribonuclease Inhibitor"/>
    <property type="match status" value="1"/>
</dbReference>
<protein>
    <recommendedName>
        <fullName evidence="3">F-box domain-containing protein</fullName>
    </recommendedName>
</protein>
<evidence type="ECO:0000313" key="1">
    <source>
        <dbReference type="EMBL" id="KAK8121336.1"/>
    </source>
</evidence>
<dbReference type="EMBL" id="JAQQWP010000004">
    <property type="protein sequence ID" value="KAK8121336.1"/>
    <property type="molecule type" value="Genomic_DNA"/>
</dbReference>
<keyword evidence="2" id="KW-1185">Reference proteome</keyword>
<proteinExistence type="predicted"/>
<dbReference type="Proteomes" id="UP001392437">
    <property type="component" value="Unassembled WGS sequence"/>
</dbReference>
<comment type="caution">
    <text evidence="1">The sequence shown here is derived from an EMBL/GenBank/DDBJ whole genome shotgun (WGS) entry which is preliminary data.</text>
</comment>
<evidence type="ECO:0008006" key="3">
    <source>
        <dbReference type="Google" id="ProtNLM"/>
    </source>
</evidence>
<gene>
    <name evidence="1" type="ORF">PG999_005456</name>
</gene>
<accession>A0AAW0R291</accession>
<dbReference type="InterPro" id="IPR032675">
    <property type="entry name" value="LRR_dom_sf"/>
</dbReference>
<name>A0AAW0R291_9PEZI</name>
<dbReference type="AlphaFoldDB" id="A0AAW0R291"/>
<sequence length="381" mass="43459">MNTLPFEIVSAIAGELDSVVDIANFRLVNHMCAAVATPIQAQHIAVLNTAESLEELSIFLRAHPHFARHAKHLSIYHATWPICTRDVWETHPLLLGGNDRMGVEICREHPATDEAFGHYRHFISTEARRNPVSDAETLARILKLLPRVNQLTLSHVQTWSWKRTRNAKYTRLRRKIWMSAFFRDSIGAAVSLALPVLNDFPQVHYLEIQGSLNPYDIYTEGRLQSITHIRTLHILSLEVFSGTQQAATNLLQAFPNVTEISLKLATNGSHTAILLQDLQWPHLRFLDLRNMWSTENDIKAMLGRHCSLERVMLREMTLFSGSWRSLLEYKRACLPALYLELGGSLHNEDTRLSIDVSAETAQQILLSNFLNDSNFPWPFQV</sequence>
<reference evidence="1 2" key="1">
    <citation type="submission" date="2023-01" db="EMBL/GenBank/DDBJ databases">
        <title>Analysis of 21 Apiospora genomes using comparative genomics revels a genus with tremendous synthesis potential of carbohydrate active enzymes and secondary metabolites.</title>
        <authorList>
            <person name="Sorensen T."/>
        </authorList>
    </citation>
    <scope>NUCLEOTIDE SEQUENCE [LARGE SCALE GENOMIC DNA]</scope>
    <source>
        <strain evidence="1 2">CBS 117206</strain>
    </source>
</reference>
<evidence type="ECO:0000313" key="2">
    <source>
        <dbReference type="Proteomes" id="UP001392437"/>
    </source>
</evidence>